<name>A0A084T1C2_9BACT</name>
<evidence type="ECO:0008006" key="5">
    <source>
        <dbReference type="Google" id="ProtNLM"/>
    </source>
</evidence>
<keyword evidence="2" id="KW-0732">Signal</keyword>
<organism evidence="3 4">
    <name type="scientific">Archangium violaceum Cb vi76</name>
    <dbReference type="NCBI Taxonomy" id="1406225"/>
    <lineage>
        <taxon>Bacteria</taxon>
        <taxon>Pseudomonadati</taxon>
        <taxon>Myxococcota</taxon>
        <taxon>Myxococcia</taxon>
        <taxon>Myxococcales</taxon>
        <taxon>Cystobacterineae</taxon>
        <taxon>Archangiaceae</taxon>
        <taxon>Archangium</taxon>
    </lineage>
</organism>
<reference evidence="3 4" key="1">
    <citation type="submission" date="2014-07" db="EMBL/GenBank/DDBJ databases">
        <title>Draft Genome Sequence of Gephyronic Acid Producer, Cystobacter violaceus Strain Cb vi76.</title>
        <authorList>
            <person name="Stevens D.C."/>
            <person name="Young J."/>
            <person name="Carmichael R."/>
            <person name="Tan J."/>
            <person name="Taylor R.E."/>
        </authorList>
    </citation>
    <scope>NUCLEOTIDE SEQUENCE [LARGE SCALE GENOMIC DNA]</scope>
    <source>
        <strain evidence="3 4">Cb vi76</strain>
    </source>
</reference>
<proteinExistence type="predicted"/>
<sequence>MIRSLLILFVLLSSPRAVLAAEEQAPKSPPESSPADPEKADDTLEGFRTPLDALTERMIGTASKSVRFDWRKSNLGIGLIGSELLERNNFGSTRLGLLARRPFGKFMGELAISRAFTWGTDSTEKLALTPYRQYGRPSRIELDVNLGYPLAEGVVTALPGFFPATELVFSANAGFRYLFYPGAMGGMKFQDVATSLLAPRLSDHELGQLESSRPGGMQIDPARYGLLAGISLDVYFGSGGFLSPRAMMAVPLVGVVTGTGLGLWWELSLAAGWTF</sequence>
<feature type="chain" id="PRO_5001782112" description="Outer membrane protein beta-barrel domain-containing protein" evidence="2">
    <location>
        <begin position="21"/>
        <end position="275"/>
    </location>
</feature>
<dbReference type="Proteomes" id="UP000028547">
    <property type="component" value="Unassembled WGS sequence"/>
</dbReference>
<evidence type="ECO:0000313" key="3">
    <source>
        <dbReference type="EMBL" id="KFA94507.1"/>
    </source>
</evidence>
<evidence type="ECO:0000256" key="1">
    <source>
        <dbReference type="SAM" id="MobiDB-lite"/>
    </source>
</evidence>
<evidence type="ECO:0000256" key="2">
    <source>
        <dbReference type="SAM" id="SignalP"/>
    </source>
</evidence>
<comment type="caution">
    <text evidence="3">The sequence shown here is derived from an EMBL/GenBank/DDBJ whole genome shotgun (WGS) entry which is preliminary data.</text>
</comment>
<dbReference type="RefSeq" id="WP_043389460.1">
    <property type="nucleotide sequence ID" value="NZ_JPMI01000010.1"/>
</dbReference>
<feature type="region of interest" description="Disordered" evidence="1">
    <location>
        <begin position="21"/>
        <end position="43"/>
    </location>
</feature>
<protein>
    <recommendedName>
        <fullName evidence="5">Outer membrane protein beta-barrel domain-containing protein</fullName>
    </recommendedName>
</protein>
<dbReference type="AlphaFoldDB" id="A0A084T1C2"/>
<accession>A0A084T1C2</accession>
<dbReference type="EMBL" id="JPMI01000010">
    <property type="protein sequence ID" value="KFA94507.1"/>
    <property type="molecule type" value="Genomic_DNA"/>
</dbReference>
<evidence type="ECO:0000313" key="4">
    <source>
        <dbReference type="Proteomes" id="UP000028547"/>
    </source>
</evidence>
<feature type="signal peptide" evidence="2">
    <location>
        <begin position="1"/>
        <end position="20"/>
    </location>
</feature>
<gene>
    <name evidence="3" type="ORF">Q664_02440</name>
</gene>